<comment type="caution">
    <text evidence="1">The sequence shown here is derived from an EMBL/GenBank/DDBJ whole genome shotgun (WGS) entry which is preliminary data.</text>
</comment>
<accession>A0A9E4NYF4</accession>
<protein>
    <submittedName>
        <fullName evidence="1">Uncharacterized protein</fullName>
    </submittedName>
</protein>
<dbReference type="EMBL" id="JAEPCR010000167">
    <property type="protein sequence ID" value="MCG7980891.1"/>
    <property type="molecule type" value="Genomic_DNA"/>
</dbReference>
<evidence type="ECO:0000313" key="1">
    <source>
        <dbReference type="EMBL" id="MCG7980891.1"/>
    </source>
</evidence>
<organism evidence="1 2">
    <name type="scientific">Candidatus Thiodiazotropha taylori</name>
    <dbReference type="NCBI Taxonomy" id="2792791"/>
    <lineage>
        <taxon>Bacteria</taxon>
        <taxon>Pseudomonadati</taxon>
        <taxon>Pseudomonadota</taxon>
        <taxon>Gammaproteobacteria</taxon>
        <taxon>Chromatiales</taxon>
        <taxon>Sedimenticolaceae</taxon>
        <taxon>Candidatus Thiodiazotropha</taxon>
    </lineage>
</organism>
<sequence length="45" mass="5213">MKYIFVLVIAFCLTLAWQTSNIAERTPNLQSFEQEQVIIKKPQAT</sequence>
<evidence type="ECO:0000313" key="2">
    <source>
        <dbReference type="Proteomes" id="UP000886674"/>
    </source>
</evidence>
<dbReference type="Proteomes" id="UP000886674">
    <property type="component" value="Unassembled WGS sequence"/>
</dbReference>
<name>A0A9E4NYF4_9GAMM</name>
<proteinExistence type="predicted"/>
<dbReference type="AlphaFoldDB" id="A0A9E4NYF4"/>
<reference evidence="1" key="1">
    <citation type="journal article" date="2021" name="Proc. Natl. Acad. Sci. U.S.A.">
        <title>Global biogeography of chemosynthetic symbionts reveals both localized and globally distributed symbiont groups. .</title>
        <authorList>
            <person name="Osvatic J.T."/>
            <person name="Wilkins L.G.E."/>
            <person name="Leibrecht L."/>
            <person name="Leray M."/>
            <person name="Zauner S."/>
            <person name="Polzin J."/>
            <person name="Camacho Y."/>
            <person name="Gros O."/>
            <person name="van Gils J.A."/>
            <person name="Eisen J.A."/>
            <person name="Petersen J.M."/>
            <person name="Yuen B."/>
        </authorList>
    </citation>
    <scope>NUCLEOTIDE SEQUENCE</scope>
    <source>
        <strain evidence="1">MAGclacostrist055</strain>
    </source>
</reference>
<gene>
    <name evidence="1" type="ORF">JAY77_22430</name>
</gene>